<protein>
    <submittedName>
        <fullName evidence="5">Sodium channel protein type 10 subunit alpha</fullName>
    </submittedName>
</protein>
<proteinExistence type="predicted"/>
<evidence type="ECO:0000256" key="2">
    <source>
        <dbReference type="SAM" id="MobiDB-lite"/>
    </source>
</evidence>
<evidence type="ECO:0000313" key="3">
    <source>
        <dbReference type="EMBL" id="CAI3984391.1"/>
    </source>
</evidence>
<keyword evidence="6" id="KW-1185">Reference proteome</keyword>
<reference evidence="4" key="2">
    <citation type="submission" date="2024-04" db="EMBL/GenBank/DDBJ databases">
        <authorList>
            <person name="Chen Y."/>
            <person name="Shah S."/>
            <person name="Dougan E. K."/>
            <person name="Thang M."/>
            <person name="Chan C."/>
        </authorList>
    </citation>
    <scope>NUCLEOTIDE SEQUENCE [LARGE SCALE GENOMIC DNA]</scope>
</reference>
<gene>
    <name evidence="3" type="ORF">C1SCF055_LOCUS11933</name>
</gene>
<feature type="compositionally biased region" description="Low complexity" evidence="2">
    <location>
        <begin position="1195"/>
        <end position="1214"/>
    </location>
</feature>
<evidence type="ECO:0000313" key="6">
    <source>
        <dbReference type="Proteomes" id="UP001152797"/>
    </source>
</evidence>
<feature type="coiled-coil region" evidence="1">
    <location>
        <begin position="7"/>
        <end position="34"/>
    </location>
</feature>
<organism evidence="3">
    <name type="scientific">Cladocopium goreaui</name>
    <dbReference type="NCBI Taxonomy" id="2562237"/>
    <lineage>
        <taxon>Eukaryota</taxon>
        <taxon>Sar</taxon>
        <taxon>Alveolata</taxon>
        <taxon>Dinophyceae</taxon>
        <taxon>Suessiales</taxon>
        <taxon>Symbiodiniaceae</taxon>
        <taxon>Cladocopium</taxon>
    </lineage>
</organism>
<keyword evidence="5" id="KW-0813">Transport</keyword>
<reference evidence="3" key="1">
    <citation type="submission" date="2022-10" db="EMBL/GenBank/DDBJ databases">
        <authorList>
            <person name="Chen Y."/>
            <person name="Dougan E. K."/>
            <person name="Chan C."/>
            <person name="Rhodes N."/>
            <person name="Thang M."/>
        </authorList>
    </citation>
    <scope>NUCLEOTIDE SEQUENCE</scope>
</reference>
<feature type="region of interest" description="Disordered" evidence="2">
    <location>
        <begin position="694"/>
        <end position="735"/>
    </location>
</feature>
<comment type="caution">
    <text evidence="3">The sequence shown here is derived from an EMBL/GenBank/DDBJ whole genome shotgun (WGS) entry which is preliminary data.</text>
</comment>
<evidence type="ECO:0000313" key="5">
    <source>
        <dbReference type="EMBL" id="CAL4771703.1"/>
    </source>
</evidence>
<keyword evidence="5" id="KW-0406">Ion transport</keyword>
<dbReference type="AlphaFoldDB" id="A0A9P1C3J6"/>
<dbReference type="EMBL" id="CAMXCT020000887">
    <property type="protein sequence ID" value="CAL1137766.1"/>
    <property type="molecule type" value="Genomic_DNA"/>
</dbReference>
<keyword evidence="5" id="KW-0407">Ion channel</keyword>
<dbReference type="OrthoDB" id="421881at2759"/>
<dbReference type="GO" id="GO:0034220">
    <property type="term" value="P:monoatomic ion transmembrane transport"/>
    <property type="evidence" value="ECO:0007669"/>
    <property type="project" value="UniProtKB-KW"/>
</dbReference>
<dbReference type="EMBL" id="CAMXCT010000887">
    <property type="protein sequence ID" value="CAI3984391.1"/>
    <property type="molecule type" value="Genomic_DNA"/>
</dbReference>
<keyword evidence="1" id="KW-0175">Coiled coil</keyword>
<dbReference type="Proteomes" id="UP001152797">
    <property type="component" value="Unassembled WGS sequence"/>
</dbReference>
<feature type="region of interest" description="Disordered" evidence="2">
    <location>
        <begin position="1195"/>
        <end position="1221"/>
    </location>
</feature>
<accession>A0A9P1C3J6</accession>
<feature type="compositionally biased region" description="Low complexity" evidence="2">
    <location>
        <begin position="712"/>
        <end position="734"/>
    </location>
</feature>
<evidence type="ECO:0000313" key="4">
    <source>
        <dbReference type="EMBL" id="CAL1137766.1"/>
    </source>
</evidence>
<evidence type="ECO:0000256" key="1">
    <source>
        <dbReference type="SAM" id="Coils"/>
    </source>
</evidence>
<name>A0A9P1C3J6_9DINO</name>
<dbReference type="EMBL" id="CAMXCT030000887">
    <property type="protein sequence ID" value="CAL4771703.1"/>
    <property type="molecule type" value="Genomic_DNA"/>
</dbReference>
<sequence>MAEMSSSASLHLKVETLQRRLDGLQKEVVNCHEEAQTLREYLSEALLEQSGLGLLAWPFSQQKLASLDGLGIYSLQGRFSHAPQVEELLIMARAVWCARVTIYHESCTRSLSGSGSARKAREELPLALEAYRQARKAEELLPAMDTVRSVLSWYNHTVRLADWLGHGYFWRPVPAELWADADWKMENAAGNALQDFDILEDGFHRLRNAKVLAADYDLLRKHFGAGLTDGQLEKLLIEETAWLSEGQVHRIRSGDHRRLLEGVDGIGDQTRPGLRLRSGGRAATFLGSDRYSIDATGNFQAVLPMLDVKGLGTHKRADTTSEKVTGLLGLADALREMCFQRLIQRLLDLEGLEGMGTVPYYAIVDSGLTYSGVNPATGWSGERCVLLVFQKRRRQVRQRQSRFFDAYDGMNFSGAMAMVRELAMAKFRVCPDAVHSEGPGKLLREVLHRWGISAEFEPRALFHADAEEALEDQSGTWNLQVDAPCTHFMDFSDFYVLPSSPLKSAWCMSEEALRRAFTLERTPMVERALANPPLAERLWGHRDPEKARENYEQLRCELSGEKDSGCQGPKGAKLNLLTLPMHFESKSIADFTESQECENPWPGCCCLCSSPASLRPPYNFAGGRTMKFMGSPVVENRTKLTSETPHSAEWFRSLGTDAVDEVIPPQPARLRLTTLSSAKEEPTLRNVLKQVKLEPPSHPLRPGRPGLKVLQNSSDGAANATNAGNAGNATDNASVPPPVLELRQVKGNLTCAQPGCAADVLLQVYDPQKEYVRDCNLSLSVHATDFDDNFDGERVMNFMGNSRALGHDCYPEVNGCVSNQSRELLFSCIRDRPVSTILTDEGNMLVSAQIAHNVDECPFNGNLLHGVTTIACYVGNLSDLTTTSIGETTTTTSTHWVTAENFEKYPEFVRKWLVEHPGMSLPDMPGYESILNMSRVMPVDPVAIGALPFRRNLSAYGAYDSYGPGGLGYGGAYGEENLGAGPGGRGGLRLEGSDGSFNLSTTGFLRCAEKGCKTNMLLDFNRTLVSINKCTLQLWVNQTDFDNKDGAVEFLTIKVAGNAVLDKAKPGKNPCRSAYDGHRLNLEEIQMHALQDFDITEVTDAPDHFKKNQAVQLGPVDIAGEISKQVDECPSNGYLLDASIQVACNVSSIASLLEHDRVSVADVLTLNKALSEANLAQQDETFKEFLAVAKVNTSSNASSNATGNATSNATGNATKVQNVKK</sequence>